<keyword evidence="1" id="KW-0808">Transferase</keyword>
<dbReference type="InterPro" id="IPR036388">
    <property type="entry name" value="WH-like_DNA-bd_sf"/>
</dbReference>
<name>A0A3A4A583_9ACTN</name>
<dbReference type="GO" id="GO:0003723">
    <property type="term" value="F:RNA binding"/>
    <property type="evidence" value="ECO:0007669"/>
    <property type="project" value="InterPro"/>
</dbReference>
<keyword evidence="4" id="KW-0804">Transcription</keyword>
<evidence type="ECO:0000256" key="1">
    <source>
        <dbReference type="ARBA" id="ARBA00022679"/>
    </source>
</evidence>
<dbReference type="InterPro" id="IPR005561">
    <property type="entry name" value="ANTAR"/>
</dbReference>
<feature type="region of interest" description="Disordered" evidence="5">
    <location>
        <begin position="238"/>
        <end position="320"/>
    </location>
</feature>
<dbReference type="Gene3D" id="1.10.10.10">
    <property type="entry name" value="Winged helix-like DNA-binding domain superfamily/Winged helix DNA-binding domain"/>
    <property type="match status" value="1"/>
</dbReference>
<dbReference type="Proteomes" id="UP000265768">
    <property type="component" value="Unassembled WGS sequence"/>
</dbReference>
<evidence type="ECO:0000256" key="3">
    <source>
        <dbReference type="ARBA" id="ARBA00023015"/>
    </source>
</evidence>
<dbReference type="InterPro" id="IPR003018">
    <property type="entry name" value="GAF"/>
</dbReference>
<dbReference type="SMART" id="SM01012">
    <property type="entry name" value="ANTAR"/>
    <property type="match status" value="1"/>
</dbReference>
<evidence type="ECO:0000256" key="4">
    <source>
        <dbReference type="ARBA" id="ARBA00023163"/>
    </source>
</evidence>
<evidence type="ECO:0000313" key="8">
    <source>
        <dbReference type="Proteomes" id="UP000265768"/>
    </source>
</evidence>
<keyword evidence="2" id="KW-0418">Kinase</keyword>
<evidence type="ECO:0000259" key="6">
    <source>
        <dbReference type="PROSITE" id="PS50921"/>
    </source>
</evidence>
<feature type="domain" description="ANTAR" evidence="6">
    <location>
        <begin position="174"/>
        <end position="235"/>
    </location>
</feature>
<dbReference type="Pfam" id="PF13185">
    <property type="entry name" value="GAF_2"/>
    <property type="match status" value="1"/>
</dbReference>
<dbReference type="InterPro" id="IPR029016">
    <property type="entry name" value="GAF-like_dom_sf"/>
</dbReference>
<dbReference type="SUPFAM" id="SSF55781">
    <property type="entry name" value="GAF domain-like"/>
    <property type="match status" value="1"/>
</dbReference>
<dbReference type="OrthoDB" id="4629915at2"/>
<feature type="compositionally biased region" description="Basic and acidic residues" evidence="5">
    <location>
        <begin position="241"/>
        <end position="253"/>
    </location>
</feature>
<dbReference type="InterPro" id="IPR011006">
    <property type="entry name" value="CheY-like_superfamily"/>
</dbReference>
<dbReference type="EMBL" id="QZEY01000017">
    <property type="protein sequence ID" value="RJL23996.1"/>
    <property type="molecule type" value="Genomic_DNA"/>
</dbReference>
<evidence type="ECO:0000313" key="7">
    <source>
        <dbReference type="EMBL" id="RJL23996.1"/>
    </source>
</evidence>
<keyword evidence="3" id="KW-0805">Transcription regulation</keyword>
<dbReference type="GO" id="GO:0016301">
    <property type="term" value="F:kinase activity"/>
    <property type="evidence" value="ECO:0007669"/>
    <property type="project" value="UniProtKB-KW"/>
</dbReference>
<dbReference type="SMART" id="SM00065">
    <property type="entry name" value="GAF"/>
    <property type="match status" value="1"/>
</dbReference>
<sequence>MGEVSVPGPDQVLARTFVALADTLVTDFDVIAFLQMLCERSVELLGVDAAGLLVTDQRGNLRLMAASSEQSRLLELFQLQNEQGPCLESFNSGHVVHCADLAGPEGRRWPQFAEQARECGFAAVSALPMRLRADVIRALNLFRAVPGPLTPEKVALGQALAEVATIGLLQERAVSQAQTLVEQLQTALNSRVVIEQAKGVLAQWHGWSMEQAFTALRAYARDHNPKLTGLAGAVVAKSATRVREDPRPADRRARNNTAPPTVPTPDPHPRILTTSAAHEAGSPLERSVTAASACIENPRQLNTRPHQYRTPLRNDHEPQS</sequence>
<reference evidence="7 8" key="1">
    <citation type="submission" date="2018-09" db="EMBL/GenBank/DDBJ databases">
        <title>YIM 75507 draft genome.</title>
        <authorList>
            <person name="Tang S."/>
            <person name="Feng Y."/>
        </authorList>
    </citation>
    <scope>NUCLEOTIDE SEQUENCE [LARGE SCALE GENOMIC DNA]</scope>
    <source>
        <strain evidence="7 8">YIM 75507</strain>
    </source>
</reference>
<dbReference type="RefSeq" id="WP_119930251.1">
    <property type="nucleotide sequence ID" value="NZ_QZEY01000017.1"/>
</dbReference>
<keyword evidence="8" id="KW-1185">Reference proteome</keyword>
<evidence type="ECO:0000256" key="5">
    <source>
        <dbReference type="SAM" id="MobiDB-lite"/>
    </source>
</evidence>
<dbReference type="SUPFAM" id="SSF52172">
    <property type="entry name" value="CheY-like"/>
    <property type="match status" value="1"/>
</dbReference>
<dbReference type="Pfam" id="PF03861">
    <property type="entry name" value="ANTAR"/>
    <property type="match status" value="1"/>
</dbReference>
<accession>A0A3A4A583</accession>
<organism evidence="7 8">
    <name type="scientific">Bailinhaonella thermotolerans</name>
    <dbReference type="NCBI Taxonomy" id="1070861"/>
    <lineage>
        <taxon>Bacteria</taxon>
        <taxon>Bacillati</taxon>
        <taxon>Actinomycetota</taxon>
        <taxon>Actinomycetes</taxon>
        <taxon>Streptosporangiales</taxon>
        <taxon>Streptosporangiaceae</taxon>
        <taxon>Bailinhaonella</taxon>
    </lineage>
</organism>
<gene>
    <name evidence="7" type="ORF">D5H75_31695</name>
</gene>
<dbReference type="Gene3D" id="3.30.450.40">
    <property type="match status" value="1"/>
</dbReference>
<evidence type="ECO:0000256" key="2">
    <source>
        <dbReference type="ARBA" id="ARBA00022777"/>
    </source>
</evidence>
<dbReference type="PROSITE" id="PS50921">
    <property type="entry name" value="ANTAR"/>
    <property type="match status" value="1"/>
</dbReference>
<comment type="caution">
    <text evidence="7">The sequence shown here is derived from an EMBL/GenBank/DDBJ whole genome shotgun (WGS) entry which is preliminary data.</text>
</comment>
<proteinExistence type="predicted"/>
<protein>
    <submittedName>
        <fullName evidence="7">ANTAR domain-containing protein</fullName>
    </submittedName>
</protein>
<dbReference type="AlphaFoldDB" id="A0A3A4A583"/>